<reference evidence="6" key="1">
    <citation type="submission" date="2022-01" db="EMBL/GenBank/DDBJ databases">
        <authorList>
            <person name="Braso-Vives M."/>
        </authorList>
    </citation>
    <scope>NUCLEOTIDE SEQUENCE</scope>
</reference>
<dbReference type="PROSITE" id="PS51186">
    <property type="entry name" value="GNAT"/>
    <property type="match status" value="1"/>
</dbReference>
<dbReference type="PANTHER" id="PTHR10545:SF29">
    <property type="entry name" value="GH14572P-RELATED"/>
    <property type="match status" value="1"/>
</dbReference>
<evidence type="ECO:0000313" key="6">
    <source>
        <dbReference type="EMBL" id="CAH1245423.1"/>
    </source>
</evidence>
<accession>A0A8J9Z1C4</accession>
<comment type="similarity">
    <text evidence="1">Belongs to the acetyltransferase family.</text>
</comment>
<name>A0A8J9Z1C4_BRALA</name>
<dbReference type="Proteomes" id="UP000838412">
    <property type="component" value="Chromosome 14"/>
</dbReference>
<feature type="chain" id="PRO_5035471862" evidence="4">
    <location>
        <begin position="21"/>
        <end position="220"/>
    </location>
</feature>
<dbReference type="InterPro" id="IPR051016">
    <property type="entry name" value="Diverse_Substrate_AcTransf"/>
</dbReference>
<keyword evidence="7" id="KW-1185">Reference proteome</keyword>
<evidence type="ECO:0000256" key="3">
    <source>
        <dbReference type="ARBA" id="ARBA00023315"/>
    </source>
</evidence>
<dbReference type="GO" id="GO:0006595">
    <property type="term" value="P:polyamine metabolic process"/>
    <property type="evidence" value="ECO:0007669"/>
    <property type="project" value="UniProtKB-ARBA"/>
</dbReference>
<dbReference type="CDD" id="cd04301">
    <property type="entry name" value="NAT_SF"/>
    <property type="match status" value="1"/>
</dbReference>
<dbReference type="InterPro" id="IPR016181">
    <property type="entry name" value="Acyl_CoA_acyltransferase"/>
</dbReference>
<organism evidence="6 7">
    <name type="scientific">Branchiostoma lanceolatum</name>
    <name type="common">Common lancelet</name>
    <name type="synonym">Amphioxus lanceolatum</name>
    <dbReference type="NCBI Taxonomy" id="7740"/>
    <lineage>
        <taxon>Eukaryota</taxon>
        <taxon>Metazoa</taxon>
        <taxon>Chordata</taxon>
        <taxon>Cephalochordata</taxon>
        <taxon>Leptocardii</taxon>
        <taxon>Amphioxiformes</taxon>
        <taxon>Branchiostomatidae</taxon>
        <taxon>Branchiostoma</taxon>
    </lineage>
</organism>
<dbReference type="OrthoDB" id="7305308at2759"/>
<keyword evidence="3" id="KW-0012">Acyltransferase</keyword>
<evidence type="ECO:0000256" key="2">
    <source>
        <dbReference type="ARBA" id="ARBA00022679"/>
    </source>
</evidence>
<gene>
    <name evidence="6" type="primary">SAT1</name>
    <name evidence="6" type="ORF">BLAG_LOCUS7759</name>
</gene>
<dbReference type="Pfam" id="PF00583">
    <property type="entry name" value="Acetyltransf_1"/>
    <property type="match status" value="1"/>
</dbReference>
<dbReference type="SUPFAM" id="SSF55729">
    <property type="entry name" value="Acyl-CoA N-acyltransferases (Nat)"/>
    <property type="match status" value="1"/>
</dbReference>
<keyword evidence="2" id="KW-0808">Transferase</keyword>
<protein>
    <submittedName>
        <fullName evidence="6">SAT1 protein</fullName>
    </submittedName>
</protein>
<feature type="signal peptide" evidence="4">
    <location>
        <begin position="1"/>
        <end position="20"/>
    </location>
</feature>
<keyword evidence="4" id="KW-0732">Signal</keyword>
<feature type="domain" description="N-acetyltransferase" evidence="5">
    <location>
        <begin position="46"/>
        <end position="220"/>
    </location>
</feature>
<dbReference type="AlphaFoldDB" id="A0A8J9Z1C4"/>
<dbReference type="EMBL" id="OV696699">
    <property type="protein sequence ID" value="CAH1245423.1"/>
    <property type="molecule type" value="Genomic_DNA"/>
</dbReference>
<evidence type="ECO:0000313" key="7">
    <source>
        <dbReference type="Proteomes" id="UP000838412"/>
    </source>
</evidence>
<evidence type="ECO:0000256" key="1">
    <source>
        <dbReference type="ARBA" id="ARBA00008694"/>
    </source>
</evidence>
<evidence type="ECO:0000259" key="5">
    <source>
        <dbReference type="PROSITE" id="PS51186"/>
    </source>
</evidence>
<dbReference type="InterPro" id="IPR000182">
    <property type="entry name" value="GNAT_dom"/>
</dbReference>
<sequence length="220" mass="25846">MRYRLVKFFTLHFTTRYVLCLTSDGCSCCLLKKTKAIGIIITMSDFRIRDLQPEDCRELVNMIKELAEFEGLPEQVKITEETLRRDGFGDRPFYHCLIAEVHNKDSQDGPWLTVGYAMYFYSYGTWVGRMMYLEDLYVKPQYRGKGIGTSMMTKVAQIGVENECNRMQWVVLNWNQAAIDFYKKHDSIDLTTDEKWHLFRMERGELQKFATLHNQTAVKA</sequence>
<proteinExistence type="inferred from homology"/>
<dbReference type="PANTHER" id="PTHR10545">
    <property type="entry name" value="DIAMINE N-ACETYLTRANSFERASE"/>
    <property type="match status" value="1"/>
</dbReference>
<dbReference type="FunFam" id="3.40.630.30:FF:000011">
    <property type="entry name" value="Diamine acetyltransferase 1"/>
    <property type="match status" value="1"/>
</dbReference>
<evidence type="ECO:0000256" key="4">
    <source>
        <dbReference type="SAM" id="SignalP"/>
    </source>
</evidence>
<dbReference type="Gene3D" id="3.40.630.30">
    <property type="match status" value="1"/>
</dbReference>
<dbReference type="GO" id="GO:0008080">
    <property type="term" value="F:N-acetyltransferase activity"/>
    <property type="evidence" value="ECO:0007669"/>
    <property type="project" value="UniProtKB-ARBA"/>
</dbReference>